<name>A0A125W7H5_ENTFL</name>
<dbReference type="InterPro" id="IPR012550">
    <property type="entry name" value="DUF1706"/>
</dbReference>
<dbReference type="RefSeq" id="WP_002364588.1">
    <property type="nucleotide sequence ID" value="NZ_GL454434.1"/>
</dbReference>
<evidence type="ECO:0008006" key="3">
    <source>
        <dbReference type="Google" id="ProtNLM"/>
    </source>
</evidence>
<dbReference type="PIRSF" id="PIRSF031551">
    <property type="entry name" value="DUF1706"/>
    <property type="match status" value="1"/>
</dbReference>
<dbReference type="EMBL" id="AEBR01000029">
    <property type="protein sequence ID" value="EFM83309.1"/>
    <property type="molecule type" value="Genomic_DNA"/>
</dbReference>
<protein>
    <recommendedName>
        <fullName evidence="3">ClbS/DfsB family four-helix bundle protein</fullName>
    </recommendedName>
</protein>
<accession>A0A125W7H5</accession>
<dbReference type="HOGENOM" id="CLU_124046_0_0_9"/>
<reference evidence="1 2" key="1">
    <citation type="submission" date="2010-07" db="EMBL/GenBank/DDBJ databases">
        <authorList>
            <person name="Sid Ahmed O."/>
        </authorList>
    </citation>
    <scope>NUCLEOTIDE SEQUENCE [LARGE SCALE GENOMIC DNA]</scope>
    <source>
        <strain evidence="1 2">TX4248</strain>
    </source>
</reference>
<evidence type="ECO:0000313" key="2">
    <source>
        <dbReference type="Proteomes" id="UP000004846"/>
    </source>
</evidence>
<dbReference type="PANTHER" id="PTHR40658:SF3">
    <property type="entry name" value="CLBS_DFSB FAMILY FOUR-HELIX BUNDLE PROTEIN"/>
    <property type="match status" value="1"/>
</dbReference>
<dbReference type="AlphaFoldDB" id="A0A125W7H5"/>
<evidence type="ECO:0000313" key="1">
    <source>
        <dbReference type="EMBL" id="EFM83309.1"/>
    </source>
</evidence>
<comment type="caution">
    <text evidence="1">The sequence shown here is derived from an EMBL/GenBank/DDBJ whole genome shotgun (WGS) entry which is preliminary data.</text>
</comment>
<dbReference type="Gene3D" id="1.20.120.450">
    <property type="entry name" value="dinb family like domain"/>
    <property type="match status" value="1"/>
</dbReference>
<gene>
    <name evidence="1" type="ORF">HMPREF9498_01080</name>
</gene>
<dbReference type="InterPro" id="IPR034660">
    <property type="entry name" value="DinB/YfiT-like"/>
</dbReference>
<proteinExistence type="predicted"/>
<dbReference type="Pfam" id="PF08020">
    <property type="entry name" value="DUF1706"/>
    <property type="match status" value="1"/>
</dbReference>
<organism evidence="1 2">
    <name type="scientific">Enterococcus faecalis TX4248</name>
    <dbReference type="NCBI Taxonomy" id="749495"/>
    <lineage>
        <taxon>Bacteria</taxon>
        <taxon>Bacillati</taxon>
        <taxon>Bacillota</taxon>
        <taxon>Bacilli</taxon>
        <taxon>Lactobacillales</taxon>
        <taxon>Enterococcaceae</taxon>
        <taxon>Enterococcus</taxon>
    </lineage>
</organism>
<dbReference type="PANTHER" id="PTHR40658">
    <property type="match status" value="1"/>
</dbReference>
<dbReference type="Proteomes" id="UP000004846">
    <property type="component" value="Unassembled WGS sequence"/>
</dbReference>
<sequence>MRTYESKEALIEAIQIASQKYLAEFAEIPETLKDHRIETVAKTPSENLAYQLGWLNLLLSWEEQEQRGLTVQTPAEGYKWNQLGALYQSFYQTYGQMSLESQMIALQDTLEKLLHWIDSLSEDELFLPQQRAWATTKAQWPLWKWIHINSVAPFTSFRTQIRKWKKACL</sequence>